<evidence type="ECO:0000256" key="3">
    <source>
        <dbReference type="ARBA" id="ARBA00005708"/>
    </source>
</evidence>
<dbReference type="GO" id="GO:0004150">
    <property type="term" value="F:dihydroneopterin aldolase activity"/>
    <property type="evidence" value="ECO:0007669"/>
    <property type="project" value="UniProtKB-UniRule"/>
</dbReference>
<comment type="catalytic activity">
    <reaction evidence="1 6">
        <text>7,8-dihydroneopterin = 6-hydroxymethyl-7,8-dihydropterin + glycolaldehyde</text>
        <dbReference type="Rhea" id="RHEA:10540"/>
        <dbReference type="ChEBI" id="CHEBI:17001"/>
        <dbReference type="ChEBI" id="CHEBI:17071"/>
        <dbReference type="ChEBI" id="CHEBI:44841"/>
        <dbReference type="EC" id="4.1.2.25"/>
    </reaction>
</comment>
<dbReference type="AlphaFoldDB" id="A0A3G6J3T8"/>
<keyword evidence="5 6" id="KW-0456">Lyase</keyword>
<accession>A0A3G6J3T8</accession>
<comment type="pathway">
    <text evidence="2 6">Cofactor biosynthesis; tetrahydrofolate biosynthesis; 2-amino-4-hydroxy-6-hydroxymethyl-7,8-dihydropteridine diphosphate from 7,8-dihydroneopterin triphosphate: step 3/4.</text>
</comment>
<dbReference type="SMART" id="SM00905">
    <property type="entry name" value="FolB"/>
    <property type="match status" value="1"/>
</dbReference>
<dbReference type="GO" id="GO:0046654">
    <property type="term" value="P:tetrahydrofolate biosynthetic process"/>
    <property type="evidence" value="ECO:0007669"/>
    <property type="project" value="UniProtKB-UniRule"/>
</dbReference>
<keyword evidence="4 6" id="KW-0289">Folate biosynthesis</keyword>
<organism evidence="8 9">
    <name type="scientific">Corynebacterium choanae</name>
    <dbReference type="NCBI Taxonomy" id="1862358"/>
    <lineage>
        <taxon>Bacteria</taxon>
        <taxon>Bacillati</taxon>
        <taxon>Actinomycetota</taxon>
        <taxon>Actinomycetes</taxon>
        <taxon>Mycobacteriales</taxon>
        <taxon>Corynebacteriaceae</taxon>
        <taxon>Corynebacterium</taxon>
    </lineage>
</organism>
<dbReference type="NCBIfam" id="TIGR00525">
    <property type="entry name" value="folB"/>
    <property type="match status" value="1"/>
</dbReference>
<dbReference type="EMBL" id="CP033896">
    <property type="protein sequence ID" value="AZA12751.1"/>
    <property type="molecule type" value="Genomic_DNA"/>
</dbReference>
<proteinExistence type="inferred from homology"/>
<evidence type="ECO:0000256" key="5">
    <source>
        <dbReference type="ARBA" id="ARBA00023239"/>
    </source>
</evidence>
<dbReference type="InterPro" id="IPR006157">
    <property type="entry name" value="FolB_dom"/>
</dbReference>
<sequence length="131" mass="14059">MADRIVLTGVEFTACHGVLPEEKTTPQPFVVDAVVWLDFRPAAGSDDLRGTVSYVDLATIAEEVIVAGPPRDLIETLATVIVETIMERFPVLHAAEVTVHKPQAPIGKPFADVAVVARRSRKRMGGATTVA</sequence>
<dbReference type="PANTHER" id="PTHR42844">
    <property type="entry name" value="DIHYDRONEOPTERIN ALDOLASE 1-RELATED"/>
    <property type="match status" value="1"/>
</dbReference>
<evidence type="ECO:0000313" key="9">
    <source>
        <dbReference type="Proteomes" id="UP000269019"/>
    </source>
</evidence>
<name>A0A3G6J3T8_9CORY</name>
<feature type="domain" description="Dihydroneopterin aldolase/epimerase" evidence="7">
    <location>
        <begin position="5"/>
        <end position="119"/>
    </location>
</feature>
<evidence type="ECO:0000256" key="6">
    <source>
        <dbReference type="RuleBase" id="RU362079"/>
    </source>
</evidence>
<dbReference type="Gene3D" id="3.30.1130.10">
    <property type="match status" value="1"/>
</dbReference>
<dbReference type="KEGG" id="ccho:CCHOA_01615"/>
<gene>
    <name evidence="8" type="primary">folB</name>
    <name evidence="8" type="ORF">CCHOA_01615</name>
</gene>
<dbReference type="GO" id="GO:0005737">
    <property type="term" value="C:cytoplasm"/>
    <property type="evidence" value="ECO:0007669"/>
    <property type="project" value="TreeGrafter"/>
</dbReference>
<keyword evidence="9" id="KW-1185">Reference proteome</keyword>
<dbReference type="OrthoDB" id="3212934at2"/>
<evidence type="ECO:0000256" key="1">
    <source>
        <dbReference type="ARBA" id="ARBA00001353"/>
    </source>
</evidence>
<evidence type="ECO:0000259" key="7">
    <source>
        <dbReference type="SMART" id="SM00905"/>
    </source>
</evidence>
<protein>
    <recommendedName>
        <fullName evidence="6">7,8-dihydroneopterin aldolase</fullName>
        <ecNumber evidence="6">4.1.2.25</ecNumber>
    </recommendedName>
</protein>
<comment type="function">
    <text evidence="6">Catalyzes the conversion of 7,8-dihydroneopterin to 6-hydroxymethyl-7,8-dihydropterin.</text>
</comment>
<evidence type="ECO:0000256" key="4">
    <source>
        <dbReference type="ARBA" id="ARBA00022909"/>
    </source>
</evidence>
<evidence type="ECO:0000313" key="8">
    <source>
        <dbReference type="EMBL" id="AZA12751.1"/>
    </source>
</evidence>
<dbReference type="PANTHER" id="PTHR42844:SF1">
    <property type="entry name" value="DIHYDRONEOPTERIN ALDOLASE 1-RELATED"/>
    <property type="match status" value="1"/>
</dbReference>
<dbReference type="RefSeq" id="WP_123926029.1">
    <property type="nucleotide sequence ID" value="NZ_CP033896.1"/>
</dbReference>
<dbReference type="NCBIfam" id="TIGR00526">
    <property type="entry name" value="folB_dom"/>
    <property type="match status" value="1"/>
</dbReference>
<dbReference type="UniPathway" id="UPA00077">
    <property type="reaction ID" value="UER00154"/>
</dbReference>
<dbReference type="EC" id="4.1.2.25" evidence="6"/>
<dbReference type="Pfam" id="PF02152">
    <property type="entry name" value="FolB"/>
    <property type="match status" value="1"/>
</dbReference>
<evidence type="ECO:0000256" key="2">
    <source>
        <dbReference type="ARBA" id="ARBA00005013"/>
    </source>
</evidence>
<dbReference type="CDD" id="cd00534">
    <property type="entry name" value="DHNA_DHNTPE"/>
    <property type="match status" value="1"/>
</dbReference>
<dbReference type="InterPro" id="IPR006156">
    <property type="entry name" value="Dihydroneopterin_aldolase"/>
</dbReference>
<dbReference type="Proteomes" id="UP000269019">
    <property type="component" value="Chromosome"/>
</dbReference>
<reference evidence="8 9" key="1">
    <citation type="submission" date="2018-11" db="EMBL/GenBank/DDBJ databases">
        <authorList>
            <person name="Kleinhagauer T."/>
            <person name="Glaeser S.P."/>
            <person name="Spergser J."/>
            <person name="Ruckert C."/>
            <person name="Kaempfer P."/>
            <person name="Busse H.-J."/>
        </authorList>
    </citation>
    <scope>NUCLEOTIDE SEQUENCE [LARGE SCALE GENOMIC DNA]</scope>
    <source>
        <strain evidence="8 9">200CH</strain>
    </source>
</reference>
<dbReference type="SUPFAM" id="SSF55620">
    <property type="entry name" value="Tetrahydrobiopterin biosynthesis enzymes-like"/>
    <property type="match status" value="1"/>
</dbReference>
<dbReference type="InterPro" id="IPR043133">
    <property type="entry name" value="GTP-CH-I_C/QueF"/>
</dbReference>
<comment type="similarity">
    <text evidence="3 6">Belongs to the DHNA family.</text>
</comment>
<dbReference type="GO" id="GO:0046656">
    <property type="term" value="P:folic acid biosynthetic process"/>
    <property type="evidence" value="ECO:0007669"/>
    <property type="project" value="UniProtKB-UniRule"/>
</dbReference>